<proteinExistence type="predicted"/>
<comment type="caution">
    <text evidence="1">The sequence shown here is derived from an EMBL/GenBank/DDBJ whole genome shotgun (WGS) entry which is preliminary data.</text>
</comment>
<evidence type="ECO:0000313" key="1">
    <source>
        <dbReference type="EMBL" id="GBP88870.1"/>
    </source>
</evidence>
<evidence type="ECO:0000313" key="2">
    <source>
        <dbReference type="Proteomes" id="UP000299102"/>
    </source>
</evidence>
<dbReference type="OrthoDB" id="10022108at2759"/>
<dbReference type="EMBL" id="BGZK01001963">
    <property type="protein sequence ID" value="GBP88870.1"/>
    <property type="molecule type" value="Genomic_DNA"/>
</dbReference>
<dbReference type="AlphaFoldDB" id="A0A4C1ZLV0"/>
<reference evidence="1 2" key="1">
    <citation type="journal article" date="2019" name="Commun. Biol.">
        <title>The bagworm genome reveals a unique fibroin gene that provides high tensile strength.</title>
        <authorList>
            <person name="Kono N."/>
            <person name="Nakamura H."/>
            <person name="Ohtoshi R."/>
            <person name="Tomita M."/>
            <person name="Numata K."/>
            <person name="Arakawa K."/>
        </authorList>
    </citation>
    <scope>NUCLEOTIDE SEQUENCE [LARGE SCALE GENOMIC DNA]</scope>
</reference>
<dbReference type="Proteomes" id="UP000299102">
    <property type="component" value="Unassembled WGS sequence"/>
</dbReference>
<protein>
    <submittedName>
        <fullName evidence="1">Uncharacterized protein</fullName>
    </submittedName>
</protein>
<accession>A0A4C1ZLV0</accession>
<name>A0A4C1ZLV0_EUMVA</name>
<keyword evidence="2" id="KW-1185">Reference proteome</keyword>
<organism evidence="1 2">
    <name type="scientific">Eumeta variegata</name>
    <name type="common">Bagworm moth</name>
    <name type="synonym">Eumeta japonica</name>
    <dbReference type="NCBI Taxonomy" id="151549"/>
    <lineage>
        <taxon>Eukaryota</taxon>
        <taxon>Metazoa</taxon>
        <taxon>Ecdysozoa</taxon>
        <taxon>Arthropoda</taxon>
        <taxon>Hexapoda</taxon>
        <taxon>Insecta</taxon>
        <taxon>Pterygota</taxon>
        <taxon>Neoptera</taxon>
        <taxon>Endopterygota</taxon>
        <taxon>Lepidoptera</taxon>
        <taxon>Glossata</taxon>
        <taxon>Ditrysia</taxon>
        <taxon>Tineoidea</taxon>
        <taxon>Psychidae</taxon>
        <taxon>Oiketicinae</taxon>
        <taxon>Eumeta</taxon>
    </lineage>
</organism>
<sequence>MDDREIGEARGQKVVVSCSSVEDAKKIEERLKIRGADLQVVKPKMRLPTVNCEKRACRRARQDETIWDFQQMEFINKDCMIYHVKGLGYIEKDSYGLFIGLKTIRDIFD</sequence>
<gene>
    <name evidence="1" type="ORF">EVAR_63892_1</name>
</gene>